<evidence type="ECO:0000256" key="1">
    <source>
        <dbReference type="SAM" id="MobiDB-lite"/>
    </source>
</evidence>
<evidence type="ECO:0000313" key="2">
    <source>
        <dbReference type="EMBL" id="QUS40556.1"/>
    </source>
</evidence>
<evidence type="ECO:0000313" key="3">
    <source>
        <dbReference type="Proteomes" id="UP000682843"/>
    </source>
</evidence>
<dbReference type="Proteomes" id="UP000682843">
    <property type="component" value="Chromosome"/>
</dbReference>
<proteinExistence type="predicted"/>
<protein>
    <submittedName>
        <fullName evidence="2">Uncharacterized protein</fullName>
    </submittedName>
</protein>
<gene>
    <name evidence="2" type="ORF">RPMA_18230</name>
</gene>
<organism evidence="2 3">
    <name type="scientific">Tardiphaga alba</name>
    <dbReference type="NCBI Taxonomy" id="340268"/>
    <lineage>
        <taxon>Bacteria</taxon>
        <taxon>Pseudomonadati</taxon>
        <taxon>Pseudomonadota</taxon>
        <taxon>Alphaproteobacteria</taxon>
        <taxon>Hyphomicrobiales</taxon>
        <taxon>Nitrobacteraceae</taxon>
        <taxon>Tardiphaga</taxon>
    </lineage>
</organism>
<keyword evidence="3" id="KW-1185">Reference proteome</keyword>
<name>A0ABX8AC60_9BRAD</name>
<reference evidence="2 3" key="1">
    <citation type="submission" date="2019-02" db="EMBL/GenBank/DDBJ databases">
        <title>Emended description of the genus Rhodopseudomonas and description of Rhodopseudomonas albus sp. nov., a non-phototrophic, heavy-metal-tolerant bacterium isolated from garden soil.</title>
        <authorList>
            <person name="Bao Z."/>
            <person name="Cao W.W."/>
            <person name="Sato Y."/>
            <person name="Nishizawa T."/>
            <person name="Zhao J."/>
            <person name="Guo Y."/>
            <person name="Ohta H."/>
        </authorList>
    </citation>
    <scope>NUCLEOTIDE SEQUENCE [LARGE SCALE GENOMIC DNA]</scope>
    <source>
        <strain evidence="2 3">SK50-23</strain>
    </source>
</reference>
<feature type="region of interest" description="Disordered" evidence="1">
    <location>
        <begin position="48"/>
        <end position="69"/>
    </location>
</feature>
<dbReference type="EMBL" id="CP036498">
    <property type="protein sequence ID" value="QUS40556.1"/>
    <property type="molecule type" value="Genomic_DNA"/>
</dbReference>
<dbReference type="RefSeq" id="WP_211909140.1">
    <property type="nucleotide sequence ID" value="NZ_CP036498.1"/>
</dbReference>
<sequence length="69" mass="7871">MLIQKLPKSQADLPAWRTATEALMLAAEERGPLMHAEVGLRKALHLGEPVYDSSRKDPHWGRRKLARDR</sequence>
<accession>A0ABX8AC60</accession>